<accession>A0A8X6M9G6</accession>
<dbReference type="EMBL" id="BMAV01024552">
    <property type="protein sequence ID" value="GFS34017.1"/>
    <property type="molecule type" value="Genomic_DNA"/>
</dbReference>
<sequence>MRAQNFVVRNGSYMKDDTPGNSGCGGPPHTQLMRSFKGLGKQPVSKVCFAKDAEEKKGFMGDVEMDERHF</sequence>
<feature type="region of interest" description="Disordered" evidence="1">
    <location>
        <begin position="1"/>
        <end position="25"/>
    </location>
</feature>
<dbReference type="AlphaFoldDB" id="A0A8X6M9G6"/>
<evidence type="ECO:0000256" key="1">
    <source>
        <dbReference type="SAM" id="MobiDB-lite"/>
    </source>
</evidence>
<gene>
    <name evidence="2" type="ORF">TNIN_411661</name>
</gene>
<dbReference type="Proteomes" id="UP000886998">
    <property type="component" value="Unassembled WGS sequence"/>
</dbReference>
<reference evidence="2" key="1">
    <citation type="submission" date="2020-08" db="EMBL/GenBank/DDBJ databases">
        <title>Multicomponent nature underlies the extraordinary mechanical properties of spider dragline silk.</title>
        <authorList>
            <person name="Kono N."/>
            <person name="Nakamura H."/>
            <person name="Mori M."/>
            <person name="Yoshida Y."/>
            <person name="Ohtoshi R."/>
            <person name="Malay A.D."/>
            <person name="Moran D.A.P."/>
            <person name="Tomita M."/>
            <person name="Numata K."/>
            <person name="Arakawa K."/>
        </authorList>
    </citation>
    <scope>NUCLEOTIDE SEQUENCE</scope>
</reference>
<evidence type="ECO:0000313" key="3">
    <source>
        <dbReference type="Proteomes" id="UP000886998"/>
    </source>
</evidence>
<protein>
    <submittedName>
        <fullName evidence="2">Uncharacterized protein</fullName>
    </submittedName>
</protein>
<name>A0A8X6M9G6_9ARAC</name>
<organism evidence="2 3">
    <name type="scientific">Trichonephila inaurata madagascariensis</name>
    <dbReference type="NCBI Taxonomy" id="2747483"/>
    <lineage>
        <taxon>Eukaryota</taxon>
        <taxon>Metazoa</taxon>
        <taxon>Ecdysozoa</taxon>
        <taxon>Arthropoda</taxon>
        <taxon>Chelicerata</taxon>
        <taxon>Arachnida</taxon>
        <taxon>Araneae</taxon>
        <taxon>Araneomorphae</taxon>
        <taxon>Entelegynae</taxon>
        <taxon>Araneoidea</taxon>
        <taxon>Nephilidae</taxon>
        <taxon>Trichonephila</taxon>
        <taxon>Trichonephila inaurata</taxon>
    </lineage>
</organism>
<comment type="caution">
    <text evidence="2">The sequence shown here is derived from an EMBL/GenBank/DDBJ whole genome shotgun (WGS) entry which is preliminary data.</text>
</comment>
<keyword evidence="3" id="KW-1185">Reference proteome</keyword>
<evidence type="ECO:0000313" key="2">
    <source>
        <dbReference type="EMBL" id="GFS34017.1"/>
    </source>
</evidence>
<proteinExistence type="predicted"/>